<keyword evidence="3" id="KW-1185">Reference proteome</keyword>
<dbReference type="AlphaFoldDB" id="W6YDA3"/>
<name>W6YDA3_COCC2</name>
<dbReference type="Proteomes" id="UP000053841">
    <property type="component" value="Unassembled WGS sequence"/>
</dbReference>
<feature type="region of interest" description="Disordered" evidence="1">
    <location>
        <begin position="1"/>
        <end position="51"/>
    </location>
</feature>
<accession>W6YDA3</accession>
<dbReference type="GeneID" id="19152949"/>
<evidence type="ECO:0000313" key="2">
    <source>
        <dbReference type="EMBL" id="EUC35633.1"/>
    </source>
</evidence>
<dbReference type="RefSeq" id="XP_007710078.1">
    <property type="nucleotide sequence ID" value="XM_007711888.1"/>
</dbReference>
<dbReference type="KEGG" id="bze:COCCADRAFT_90327"/>
<dbReference type="EMBL" id="KI964572">
    <property type="protein sequence ID" value="EUC35633.1"/>
    <property type="molecule type" value="Genomic_DNA"/>
</dbReference>
<gene>
    <name evidence="2" type="ORF">COCCADRAFT_90327</name>
</gene>
<protein>
    <submittedName>
        <fullName evidence="2">Uncharacterized protein</fullName>
    </submittedName>
</protein>
<organism evidence="2 3">
    <name type="scientific">Cochliobolus carbonum (strain 26-R-13)</name>
    <name type="common">Maize leaf spot fungus</name>
    <name type="synonym">Bipolaris zeicola</name>
    <dbReference type="NCBI Taxonomy" id="930089"/>
    <lineage>
        <taxon>Eukaryota</taxon>
        <taxon>Fungi</taxon>
        <taxon>Dikarya</taxon>
        <taxon>Ascomycota</taxon>
        <taxon>Pezizomycotina</taxon>
        <taxon>Dothideomycetes</taxon>
        <taxon>Pleosporomycetidae</taxon>
        <taxon>Pleosporales</taxon>
        <taxon>Pleosporineae</taxon>
        <taxon>Pleosporaceae</taxon>
        <taxon>Bipolaris</taxon>
    </lineage>
</organism>
<evidence type="ECO:0000256" key="1">
    <source>
        <dbReference type="SAM" id="MobiDB-lite"/>
    </source>
</evidence>
<proteinExistence type="predicted"/>
<reference evidence="2 3" key="1">
    <citation type="journal article" date="2013" name="PLoS Genet.">
        <title>Comparative genome structure, secondary metabolite, and effector coding capacity across Cochliobolus pathogens.</title>
        <authorList>
            <person name="Condon B.J."/>
            <person name="Leng Y."/>
            <person name="Wu D."/>
            <person name="Bushley K.E."/>
            <person name="Ohm R.A."/>
            <person name="Otillar R."/>
            <person name="Martin J."/>
            <person name="Schackwitz W."/>
            <person name="Grimwood J."/>
            <person name="MohdZainudin N."/>
            <person name="Xue C."/>
            <person name="Wang R."/>
            <person name="Manning V.A."/>
            <person name="Dhillon B."/>
            <person name="Tu Z.J."/>
            <person name="Steffenson B.J."/>
            <person name="Salamov A."/>
            <person name="Sun H."/>
            <person name="Lowry S."/>
            <person name="LaButti K."/>
            <person name="Han J."/>
            <person name="Copeland A."/>
            <person name="Lindquist E."/>
            <person name="Barry K."/>
            <person name="Schmutz J."/>
            <person name="Baker S.E."/>
            <person name="Ciuffetti L.M."/>
            <person name="Grigoriev I.V."/>
            <person name="Zhong S."/>
            <person name="Turgeon B.G."/>
        </authorList>
    </citation>
    <scope>NUCLEOTIDE SEQUENCE [LARGE SCALE GENOMIC DNA]</scope>
    <source>
        <strain evidence="2 3">26-R-13</strain>
    </source>
</reference>
<dbReference type="HOGENOM" id="CLU_2580194_0_0_1"/>
<sequence>DVAEQKFGIERSRRHRHRQPRTSRPPANHTPSPRIRPAVPAHHHSPALTTWPRVIRRRRPRRPAFRVVGLLLQPPCCVIGQ</sequence>
<evidence type="ECO:0000313" key="3">
    <source>
        <dbReference type="Proteomes" id="UP000053841"/>
    </source>
</evidence>
<feature type="compositionally biased region" description="Basic residues" evidence="1">
    <location>
        <begin position="12"/>
        <end position="21"/>
    </location>
</feature>
<feature type="non-terminal residue" evidence="2">
    <location>
        <position position="1"/>
    </location>
</feature>